<dbReference type="Proteomes" id="UP001597463">
    <property type="component" value="Unassembled WGS sequence"/>
</dbReference>
<reference evidence="2" key="1">
    <citation type="journal article" date="2019" name="Int. J. Syst. Evol. Microbiol.">
        <title>The Global Catalogue of Microorganisms (GCM) 10K type strain sequencing project: providing services to taxonomists for standard genome sequencing and annotation.</title>
        <authorList>
            <consortium name="The Broad Institute Genomics Platform"/>
            <consortium name="The Broad Institute Genome Sequencing Center for Infectious Disease"/>
            <person name="Wu L."/>
            <person name="Ma J."/>
        </authorList>
    </citation>
    <scope>NUCLEOTIDE SEQUENCE [LARGE SCALE GENOMIC DNA]</scope>
    <source>
        <strain evidence="2">TISTR 1906</strain>
    </source>
</reference>
<dbReference type="EMBL" id="JBHUMV010000002">
    <property type="protein sequence ID" value="MFD2753588.1"/>
    <property type="molecule type" value="Genomic_DNA"/>
</dbReference>
<comment type="caution">
    <text evidence="1">The sequence shown here is derived from an EMBL/GenBank/DDBJ whole genome shotgun (WGS) entry which is preliminary data.</text>
</comment>
<name>A0ABW5UJX0_9BURK</name>
<gene>
    <name evidence="1" type="ORF">ACFSW6_05785</name>
</gene>
<protein>
    <submittedName>
        <fullName evidence="1">Uncharacterized protein</fullName>
    </submittedName>
</protein>
<proteinExistence type="predicted"/>
<organism evidence="1 2">
    <name type="scientific">Comamonas terrae</name>
    <dbReference type="NCBI Taxonomy" id="673548"/>
    <lineage>
        <taxon>Bacteria</taxon>
        <taxon>Pseudomonadati</taxon>
        <taxon>Pseudomonadota</taxon>
        <taxon>Betaproteobacteria</taxon>
        <taxon>Burkholderiales</taxon>
        <taxon>Comamonadaceae</taxon>
        <taxon>Comamonas</taxon>
    </lineage>
</organism>
<accession>A0ABW5UJX0</accession>
<sequence length="63" mass="6700">MNTDFHCFVRIHPCGEQRYTPASTAPGAPCGVANPRHGKAIAAVCALPGIPVTALADVFNYRF</sequence>
<evidence type="ECO:0000313" key="1">
    <source>
        <dbReference type="EMBL" id="MFD2753588.1"/>
    </source>
</evidence>
<dbReference type="RefSeq" id="WP_157081876.1">
    <property type="nucleotide sequence ID" value="NZ_BCNT01000004.1"/>
</dbReference>
<keyword evidence="2" id="KW-1185">Reference proteome</keyword>
<evidence type="ECO:0000313" key="2">
    <source>
        <dbReference type="Proteomes" id="UP001597463"/>
    </source>
</evidence>